<evidence type="ECO:0000313" key="1">
    <source>
        <dbReference type="EMBL" id="MEQ6355503.1"/>
    </source>
</evidence>
<reference evidence="1 2" key="1">
    <citation type="submission" date="2024-06" db="EMBL/GenBank/DDBJ databases">
        <title>Lysinibacillus zambalefons sp. nov., a Novel Firmicute Isolated from the Poon Bato Zambales Hyperalkaline Spring.</title>
        <authorList>
            <person name="Aja J.A."/>
            <person name="Lazaro J.E.H."/>
            <person name="Llorin L.D."/>
            <person name="Lim K.R."/>
            <person name="Teodosio J."/>
            <person name="Dalisay D.S."/>
        </authorList>
    </citation>
    <scope>NUCLEOTIDE SEQUENCE [LARGE SCALE GENOMIC DNA]</scope>
    <source>
        <strain evidence="1 2">M3</strain>
    </source>
</reference>
<dbReference type="EMBL" id="JBEGDG010000008">
    <property type="protein sequence ID" value="MEQ6355503.1"/>
    <property type="molecule type" value="Genomic_DNA"/>
</dbReference>
<evidence type="ECO:0000313" key="2">
    <source>
        <dbReference type="Proteomes" id="UP001478862"/>
    </source>
</evidence>
<protein>
    <submittedName>
        <fullName evidence="1">Uncharacterized protein</fullName>
    </submittedName>
</protein>
<dbReference type="Proteomes" id="UP001478862">
    <property type="component" value="Unassembled WGS sequence"/>
</dbReference>
<proteinExistence type="predicted"/>
<gene>
    <name evidence="1" type="ORF">ABNX05_12810</name>
</gene>
<keyword evidence="2" id="KW-1185">Reference proteome</keyword>
<comment type="caution">
    <text evidence="1">The sequence shown here is derived from an EMBL/GenBank/DDBJ whole genome shotgun (WGS) entry which is preliminary data.</text>
</comment>
<organism evidence="1 2">
    <name type="scientific">Lysinibacillus zambalensis</name>
    <dbReference type="NCBI Taxonomy" id="3160866"/>
    <lineage>
        <taxon>Bacteria</taxon>
        <taxon>Bacillati</taxon>
        <taxon>Bacillota</taxon>
        <taxon>Bacilli</taxon>
        <taxon>Bacillales</taxon>
        <taxon>Bacillaceae</taxon>
        <taxon>Lysinibacillus</taxon>
    </lineage>
</organism>
<sequence length="55" mass="6133">MREDTDKQILALREVASKQLDKLKTEWSLKIKELTSTTASELSSLQQIGADAGQK</sequence>
<name>A0ABV1MW72_9BACI</name>
<accession>A0ABV1MW72</accession>